<protein>
    <submittedName>
        <fullName evidence="2">tRNA (Adenosine(37)-N6)-threonylcarbamoyltransferase complex dimerization subunit type 1 TsaB</fullName>
    </submittedName>
</protein>
<dbReference type="GO" id="GO:0002949">
    <property type="term" value="P:tRNA threonylcarbamoyladenosine modification"/>
    <property type="evidence" value="ECO:0007669"/>
    <property type="project" value="InterPro"/>
</dbReference>
<sequence length="247" mass="25852">MERGRALNGSEIRSYPGDLPVELPAELRAGGSVGGIEVADGRIDGLLAIDTAMGSGVAFGAGSRIYWVASDDALGHAERIGGLIDRVLEQAGSAPDAVRGVVVGIGPGPFTGLRVGIAAAHAFALARRVPLLPLQGHEAVALAVLEQGAASAVRVVQDARRRELFATEYRGLDWAGVPVRDGEVQLVPRADYVAASHEVWPERIPAARLVELAGRRLAAGHSFEPDQALYMRAPDVKQPGAPKRVSG</sequence>
<dbReference type="NCBIfam" id="TIGR03725">
    <property type="entry name" value="T6A_YeaZ"/>
    <property type="match status" value="1"/>
</dbReference>
<proteinExistence type="predicted"/>
<accession>A0A6G8FIJ6</accession>
<evidence type="ECO:0000313" key="2">
    <source>
        <dbReference type="EMBL" id="QIM16109.1"/>
    </source>
</evidence>
<organism evidence="2 3">
    <name type="scientific">Leucobacter insecticola</name>
    <dbReference type="NCBI Taxonomy" id="2714934"/>
    <lineage>
        <taxon>Bacteria</taxon>
        <taxon>Bacillati</taxon>
        <taxon>Actinomycetota</taxon>
        <taxon>Actinomycetes</taxon>
        <taxon>Micrococcales</taxon>
        <taxon>Microbacteriaceae</taxon>
        <taxon>Leucobacter</taxon>
    </lineage>
</organism>
<dbReference type="KEGG" id="lins:G7067_06220"/>
<evidence type="ECO:0000313" key="3">
    <source>
        <dbReference type="Proteomes" id="UP000501387"/>
    </source>
</evidence>
<reference evidence="2 3" key="1">
    <citation type="submission" date="2020-03" db="EMBL/GenBank/DDBJ databases">
        <title>Leucobacter sp. nov., isolated from beetles.</title>
        <authorList>
            <person name="Hyun D.-W."/>
            <person name="Bae J.-W."/>
        </authorList>
    </citation>
    <scope>NUCLEOTIDE SEQUENCE [LARGE SCALE GENOMIC DNA]</scope>
    <source>
        <strain evidence="2 3">HDW9B</strain>
    </source>
</reference>
<dbReference type="Gene3D" id="3.30.420.40">
    <property type="match status" value="2"/>
</dbReference>
<keyword evidence="3" id="KW-1185">Reference proteome</keyword>
<dbReference type="Proteomes" id="UP000501387">
    <property type="component" value="Chromosome"/>
</dbReference>
<dbReference type="Pfam" id="PF00814">
    <property type="entry name" value="TsaD"/>
    <property type="match status" value="1"/>
</dbReference>
<dbReference type="EMBL" id="CP049934">
    <property type="protein sequence ID" value="QIM16109.1"/>
    <property type="molecule type" value="Genomic_DNA"/>
</dbReference>
<feature type="domain" description="Gcp-like" evidence="1">
    <location>
        <begin position="75"/>
        <end position="170"/>
    </location>
</feature>
<name>A0A6G8FIJ6_9MICO</name>
<dbReference type="InterPro" id="IPR022496">
    <property type="entry name" value="T6A_TsaB"/>
</dbReference>
<evidence type="ECO:0000259" key="1">
    <source>
        <dbReference type="Pfam" id="PF00814"/>
    </source>
</evidence>
<dbReference type="GO" id="GO:0016740">
    <property type="term" value="F:transferase activity"/>
    <property type="evidence" value="ECO:0007669"/>
    <property type="project" value="UniProtKB-KW"/>
</dbReference>
<dbReference type="InterPro" id="IPR000905">
    <property type="entry name" value="Gcp-like_dom"/>
</dbReference>
<keyword evidence="2" id="KW-0808">Transferase</keyword>
<dbReference type="AlphaFoldDB" id="A0A6G8FIJ6"/>
<dbReference type="InterPro" id="IPR043129">
    <property type="entry name" value="ATPase_NBD"/>
</dbReference>
<gene>
    <name evidence="2" type="primary">tsaB</name>
    <name evidence="2" type="ORF">G7067_06220</name>
</gene>
<dbReference type="SUPFAM" id="SSF53067">
    <property type="entry name" value="Actin-like ATPase domain"/>
    <property type="match status" value="1"/>
</dbReference>